<dbReference type="AlphaFoldDB" id="A0A7H1M7Y3"/>
<evidence type="ECO:0000259" key="3">
    <source>
        <dbReference type="Pfam" id="PF13356"/>
    </source>
</evidence>
<evidence type="ECO:0000256" key="1">
    <source>
        <dbReference type="ARBA" id="ARBA00008857"/>
    </source>
</evidence>
<accession>A0A7H1M7Y3</accession>
<dbReference type="RefSeq" id="WP_187000914.1">
    <property type="nucleotide sequence ID" value="NZ_CP060414.2"/>
</dbReference>
<protein>
    <recommendedName>
        <fullName evidence="3">Integrase DNA-binding domain-containing protein</fullName>
    </recommendedName>
</protein>
<comment type="similarity">
    <text evidence="1">Belongs to the 'phage' integrase family.</text>
</comment>
<dbReference type="Pfam" id="PF13356">
    <property type="entry name" value="Arm-DNA-bind_3"/>
    <property type="match status" value="1"/>
</dbReference>
<dbReference type="EMBL" id="CP060414">
    <property type="protein sequence ID" value="QNT57748.1"/>
    <property type="molecule type" value="Genomic_DNA"/>
</dbReference>
<organism evidence="4 5">
    <name type="scientific">Neisseria musculi</name>
    <dbReference type="NCBI Taxonomy" id="1815583"/>
    <lineage>
        <taxon>Bacteria</taxon>
        <taxon>Pseudomonadati</taxon>
        <taxon>Pseudomonadota</taxon>
        <taxon>Betaproteobacteria</taxon>
        <taxon>Neisseriales</taxon>
        <taxon>Neisseriaceae</taxon>
        <taxon>Neisseria</taxon>
    </lineage>
</organism>
<dbReference type="InterPro" id="IPR050808">
    <property type="entry name" value="Phage_Integrase"/>
</dbReference>
<evidence type="ECO:0000256" key="2">
    <source>
        <dbReference type="ARBA" id="ARBA00022908"/>
    </source>
</evidence>
<evidence type="ECO:0000313" key="5">
    <source>
        <dbReference type="Proteomes" id="UP000516412"/>
    </source>
</evidence>
<proteinExistence type="inferred from homology"/>
<evidence type="ECO:0000313" key="4">
    <source>
        <dbReference type="EMBL" id="QNT57748.1"/>
    </source>
</evidence>
<dbReference type="Proteomes" id="UP000516412">
    <property type="component" value="Chromosome"/>
</dbReference>
<sequence length="194" mass="22062">MPLNDRQIKNAKPAEKPYKLADGGGMFLQVTPAGGKLWRLKYRIDGKEKLLSIGKYPTVSLSEARKAAENARRLLAAGQDPAAAKQQAKQKRQAALLNTFAAITQQWHAQNCRREENTPDAYCIILKQRCSSAETGFLSETDVFPHIGSRPPIKEFRINDIKTVNRAYRRMGRIGNRRENQAMDRRRFQLCRHA</sequence>
<name>A0A7H1M7Y3_9NEIS</name>
<dbReference type="InterPro" id="IPR038488">
    <property type="entry name" value="Integrase_DNA-bd_sf"/>
</dbReference>
<keyword evidence="5" id="KW-1185">Reference proteome</keyword>
<dbReference type="GO" id="GO:0015074">
    <property type="term" value="P:DNA integration"/>
    <property type="evidence" value="ECO:0007669"/>
    <property type="project" value="UniProtKB-KW"/>
</dbReference>
<keyword evidence="2" id="KW-0229">DNA integration</keyword>
<reference evidence="4" key="1">
    <citation type="submission" date="2024-06" db="EMBL/GenBank/DDBJ databases">
        <title>Complete Genome Sequence of mouse commensal type strain Neisseria musculi.</title>
        <authorList>
            <person name="Thapa E."/>
            <person name="Aluvathingal J."/>
            <person name="Nadendla S."/>
            <person name="Mehta A."/>
            <person name="Tettelin H."/>
            <person name="Weyand N.J."/>
        </authorList>
    </citation>
    <scope>NUCLEOTIDE SEQUENCE</scope>
    <source>
        <strain evidence="4">NW831</strain>
    </source>
</reference>
<dbReference type="PANTHER" id="PTHR30629:SF2">
    <property type="entry name" value="PROPHAGE INTEGRASE INTS-RELATED"/>
    <property type="match status" value="1"/>
</dbReference>
<dbReference type="KEGG" id="nmus:H7A79_0391"/>
<feature type="domain" description="Integrase DNA-binding" evidence="3">
    <location>
        <begin position="3"/>
        <end position="88"/>
    </location>
</feature>
<gene>
    <name evidence="4" type="ORF">H7A79_0391</name>
</gene>
<dbReference type="PANTHER" id="PTHR30629">
    <property type="entry name" value="PROPHAGE INTEGRASE"/>
    <property type="match status" value="1"/>
</dbReference>
<dbReference type="Gene3D" id="3.30.160.390">
    <property type="entry name" value="Integrase, DNA-binding domain"/>
    <property type="match status" value="1"/>
</dbReference>
<dbReference type="InterPro" id="IPR025166">
    <property type="entry name" value="Integrase_DNA_bind_dom"/>
</dbReference>